<evidence type="ECO:0000256" key="4">
    <source>
        <dbReference type="ARBA" id="ARBA00023163"/>
    </source>
</evidence>
<dbReference type="GO" id="GO:0003700">
    <property type="term" value="F:DNA-binding transcription factor activity"/>
    <property type="evidence" value="ECO:0007669"/>
    <property type="project" value="InterPro"/>
</dbReference>
<dbReference type="AlphaFoldDB" id="A0A6J4ZT77"/>
<sequence length="372" mass="40600">MSGHSKESAGECRALETAVDAARRAVRDPRPVHISLTIQSWKMNNLDTIHRRERIVDLAALTIFRAVVRENGVTRAAAKLNRVQSNVTTRIKQLEEQLGADLFIRDGRRLVLTPAGETLLPYAERLLALADEARHAVRADRPSGRLRLGTMESVAATRLPGLLARYHQQWPDVALELETGTTGKLIERVREFEVDAALVATPLNPATLGELFETVPVFREELVMLTPRGHRPIREVRDIALSTLVAFERGCAYRAYIEKWYLEHGVRPARVLELGSYHAIVACVAAGAGVAVAPRSVLGLQADASNIAVHELPDIGAVETLLIWRRGHFSSALNALKETLVGQENAGTLAETVNLGADADARIRAGVGADVA</sequence>
<dbReference type="PANTHER" id="PTHR30126">
    <property type="entry name" value="HTH-TYPE TRANSCRIPTIONAL REGULATOR"/>
    <property type="match status" value="1"/>
</dbReference>
<reference evidence="6 7" key="1">
    <citation type="submission" date="2020-04" db="EMBL/GenBank/DDBJ databases">
        <authorList>
            <person name="De Canck E."/>
        </authorList>
    </citation>
    <scope>NUCLEOTIDE SEQUENCE [LARGE SCALE GENOMIC DNA]</scope>
    <source>
        <strain evidence="6 7">LMG 27174</strain>
    </source>
</reference>
<accession>A0A6J4ZT77</accession>
<dbReference type="SUPFAM" id="SSF46785">
    <property type="entry name" value="Winged helix' DNA-binding domain"/>
    <property type="match status" value="1"/>
</dbReference>
<dbReference type="EMBL" id="CADIJZ010000002">
    <property type="protein sequence ID" value="CAB3642487.1"/>
    <property type="molecule type" value="Genomic_DNA"/>
</dbReference>
<dbReference type="PANTHER" id="PTHR30126:SF40">
    <property type="entry name" value="HTH-TYPE TRANSCRIPTIONAL REGULATOR GLTR"/>
    <property type="match status" value="1"/>
</dbReference>
<evidence type="ECO:0000256" key="2">
    <source>
        <dbReference type="ARBA" id="ARBA00023015"/>
    </source>
</evidence>
<dbReference type="FunFam" id="1.10.10.10:FF:000001">
    <property type="entry name" value="LysR family transcriptional regulator"/>
    <property type="match status" value="1"/>
</dbReference>
<dbReference type="CDD" id="cd08442">
    <property type="entry name" value="PBP2_YofA_SoxR_like"/>
    <property type="match status" value="1"/>
</dbReference>
<dbReference type="InterPro" id="IPR000847">
    <property type="entry name" value="LysR_HTH_N"/>
</dbReference>
<dbReference type="GO" id="GO:0000976">
    <property type="term" value="F:transcription cis-regulatory region binding"/>
    <property type="evidence" value="ECO:0007669"/>
    <property type="project" value="TreeGrafter"/>
</dbReference>
<evidence type="ECO:0000256" key="1">
    <source>
        <dbReference type="ARBA" id="ARBA00009437"/>
    </source>
</evidence>
<keyword evidence="3" id="KW-0238">DNA-binding</keyword>
<dbReference type="Gene3D" id="3.40.190.290">
    <property type="match status" value="1"/>
</dbReference>
<keyword evidence="4" id="KW-0804">Transcription</keyword>
<dbReference type="Pfam" id="PF03466">
    <property type="entry name" value="LysR_substrate"/>
    <property type="match status" value="1"/>
</dbReference>
<gene>
    <name evidence="6" type="primary">hdfR_1</name>
    <name evidence="6" type="ORF">LMG27174_00520</name>
</gene>
<dbReference type="InterPro" id="IPR036390">
    <property type="entry name" value="WH_DNA-bd_sf"/>
</dbReference>
<dbReference type="PRINTS" id="PR00039">
    <property type="entry name" value="HTHLYSR"/>
</dbReference>
<evidence type="ECO:0000313" key="6">
    <source>
        <dbReference type="EMBL" id="CAB3642487.1"/>
    </source>
</evidence>
<evidence type="ECO:0000313" key="7">
    <source>
        <dbReference type="Proteomes" id="UP000494205"/>
    </source>
</evidence>
<dbReference type="InterPro" id="IPR005119">
    <property type="entry name" value="LysR_subst-bd"/>
</dbReference>
<dbReference type="Gene3D" id="1.10.10.10">
    <property type="entry name" value="Winged helix-like DNA-binding domain superfamily/Winged helix DNA-binding domain"/>
    <property type="match status" value="1"/>
</dbReference>
<keyword evidence="2" id="KW-0805">Transcription regulation</keyword>
<evidence type="ECO:0000259" key="5">
    <source>
        <dbReference type="PROSITE" id="PS50931"/>
    </source>
</evidence>
<dbReference type="Pfam" id="PF00126">
    <property type="entry name" value="HTH_1"/>
    <property type="match status" value="1"/>
</dbReference>
<feature type="domain" description="HTH lysR-type" evidence="5">
    <location>
        <begin position="56"/>
        <end position="113"/>
    </location>
</feature>
<dbReference type="PROSITE" id="PS50931">
    <property type="entry name" value="HTH_LYSR"/>
    <property type="match status" value="1"/>
</dbReference>
<proteinExistence type="inferred from homology"/>
<organism evidence="6 7">
    <name type="scientific">Paraburkholderia rhynchosiae</name>
    <dbReference type="NCBI Taxonomy" id="487049"/>
    <lineage>
        <taxon>Bacteria</taxon>
        <taxon>Pseudomonadati</taxon>
        <taxon>Pseudomonadota</taxon>
        <taxon>Betaproteobacteria</taxon>
        <taxon>Burkholderiales</taxon>
        <taxon>Burkholderiaceae</taxon>
        <taxon>Paraburkholderia</taxon>
    </lineage>
</organism>
<evidence type="ECO:0000256" key="3">
    <source>
        <dbReference type="ARBA" id="ARBA00023125"/>
    </source>
</evidence>
<dbReference type="InterPro" id="IPR036388">
    <property type="entry name" value="WH-like_DNA-bd_sf"/>
</dbReference>
<comment type="similarity">
    <text evidence="1">Belongs to the LysR transcriptional regulatory family.</text>
</comment>
<name>A0A6J4ZT77_9BURK</name>
<protein>
    <submittedName>
        <fullName evidence="6">HTH-type transcriptional regulator HdfR</fullName>
    </submittedName>
</protein>
<dbReference type="SUPFAM" id="SSF53850">
    <property type="entry name" value="Periplasmic binding protein-like II"/>
    <property type="match status" value="1"/>
</dbReference>
<dbReference type="Proteomes" id="UP000494205">
    <property type="component" value="Unassembled WGS sequence"/>
</dbReference>